<dbReference type="OrthoDB" id="3139918at2759"/>
<accession>A0A0D0CRZ9</accession>
<reference evidence="1 2" key="1">
    <citation type="submission" date="2014-04" db="EMBL/GenBank/DDBJ databases">
        <title>Evolutionary Origins and Diversification of the Mycorrhizal Mutualists.</title>
        <authorList>
            <consortium name="DOE Joint Genome Institute"/>
            <consortium name="Mycorrhizal Genomics Consortium"/>
            <person name="Kohler A."/>
            <person name="Kuo A."/>
            <person name="Nagy L.G."/>
            <person name="Floudas D."/>
            <person name="Copeland A."/>
            <person name="Barry K.W."/>
            <person name="Cichocki N."/>
            <person name="Veneault-Fourrey C."/>
            <person name="LaButti K."/>
            <person name="Lindquist E.A."/>
            <person name="Lipzen A."/>
            <person name="Lundell T."/>
            <person name="Morin E."/>
            <person name="Murat C."/>
            <person name="Riley R."/>
            <person name="Ohm R."/>
            <person name="Sun H."/>
            <person name="Tunlid A."/>
            <person name="Henrissat B."/>
            <person name="Grigoriev I.V."/>
            <person name="Hibbett D.S."/>
            <person name="Martin F."/>
        </authorList>
    </citation>
    <scope>NUCLEOTIDE SEQUENCE [LARGE SCALE GENOMIC DNA]</scope>
    <source>
        <strain evidence="1 2">FD-317 M1</strain>
    </source>
</reference>
<gene>
    <name evidence="1" type="ORF">GYMLUDRAFT_86282</name>
</gene>
<dbReference type="EMBL" id="KN834785">
    <property type="protein sequence ID" value="KIK58433.1"/>
    <property type="molecule type" value="Genomic_DNA"/>
</dbReference>
<evidence type="ECO:0000313" key="1">
    <source>
        <dbReference type="EMBL" id="KIK58433.1"/>
    </source>
</evidence>
<evidence type="ECO:0000313" key="2">
    <source>
        <dbReference type="Proteomes" id="UP000053593"/>
    </source>
</evidence>
<dbReference type="Proteomes" id="UP000053593">
    <property type="component" value="Unassembled WGS sequence"/>
</dbReference>
<dbReference type="HOGENOM" id="CLU_546354_0_0_1"/>
<evidence type="ECO:0008006" key="3">
    <source>
        <dbReference type="Google" id="ProtNLM"/>
    </source>
</evidence>
<name>A0A0D0CRZ9_9AGAR</name>
<sequence>MGTNLDRTPLSGQYFIDGMSIGTSVDAITGEFPESAIDASTIQIEEVTPPDEGDHFSFTSIENIREIEIKNAIGYSSSITFPVDGLEVSSKQGIDFTENDESEGTSILYVLNWERVGPTKKLKDGSAKLKEDAQKLIQHSPGLFRDHYGDYFVERISTRAKFTAVWKCTATSSKSLTQFKASLNVTVKGPGDIGGSAGFSAALSKSLSENNVSVNVQYDTVGASPETEFDTSDISKALESFRKNCRNVPSIVYLHHYDVLDRNVPATVDMDPTTFNRLCNVFSKAQFVLFLNGLAPGSRDVRLNRRENLINIFRSLHASRVNYEKDEHALKTTLDELDRLKDSLLDRLARQDLIFQVRSLTFEEICNLFRQGTINEQGSWIKASDGMSTYSFGRTYFSGDEIKKYGVKTGTAQVVHLGSSLFHTHDSAMNFPGDLKVHATAVGITVNDHWGDGTTGYWCIPHNNPLGTDAFKIEIESLASRGMHWSLEVTYIDHDDYDG</sequence>
<proteinExistence type="predicted"/>
<dbReference type="AlphaFoldDB" id="A0A0D0CRZ9"/>
<protein>
    <recommendedName>
        <fullName evidence="3">MACPF domain-containing protein</fullName>
    </recommendedName>
</protein>
<keyword evidence="2" id="KW-1185">Reference proteome</keyword>
<organism evidence="1 2">
    <name type="scientific">Collybiopsis luxurians FD-317 M1</name>
    <dbReference type="NCBI Taxonomy" id="944289"/>
    <lineage>
        <taxon>Eukaryota</taxon>
        <taxon>Fungi</taxon>
        <taxon>Dikarya</taxon>
        <taxon>Basidiomycota</taxon>
        <taxon>Agaricomycotina</taxon>
        <taxon>Agaricomycetes</taxon>
        <taxon>Agaricomycetidae</taxon>
        <taxon>Agaricales</taxon>
        <taxon>Marasmiineae</taxon>
        <taxon>Omphalotaceae</taxon>
        <taxon>Collybiopsis</taxon>
        <taxon>Collybiopsis luxurians</taxon>
    </lineage>
</organism>